<evidence type="ECO:0000259" key="1">
    <source>
        <dbReference type="SMART" id="SM01351"/>
    </source>
</evidence>
<proteinExistence type="predicted"/>
<feature type="domain" description="Lysine-specific metallo-endopeptidase" evidence="1">
    <location>
        <begin position="43"/>
        <end position="180"/>
    </location>
</feature>
<gene>
    <name evidence="2" type="ORF">FAZ69_28035</name>
</gene>
<comment type="caution">
    <text evidence="2">The sequence shown here is derived from an EMBL/GenBank/DDBJ whole genome shotgun (WGS) entry which is preliminary data.</text>
</comment>
<dbReference type="AlphaFoldDB" id="A0A4U1HJZ9"/>
<dbReference type="GO" id="GO:0004222">
    <property type="term" value="F:metalloendopeptidase activity"/>
    <property type="evidence" value="ECO:0007669"/>
    <property type="project" value="InterPro"/>
</dbReference>
<accession>A0A4U1HJZ9</accession>
<protein>
    <recommendedName>
        <fullName evidence="1">Lysine-specific metallo-endopeptidase domain-containing protein</fullName>
    </recommendedName>
</protein>
<dbReference type="OrthoDB" id="7649992at2"/>
<dbReference type="Pfam" id="PF14521">
    <property type="entry name" value="Aspzincin_M35"/>
    <property type="match status" value="1"/>
</dbReference>
<evidence type="ECO:0000313" key="3">
    <source>
        <dbReference type="Proteomes" id="UP000305539"/>
    </source>
</evidence>
<name>A0A4U1HJZ9_9BURK</name>
<sequence>MLTVNFLGFSEDQKGREQKNHIAEALKIASTWADKVNTAYLNWNLNANSDAKFAALAEQWFDLKNDQGRRKILASMVRRMAVYFQSDRTLNLRYGGISSDDPDDLAETAFQSGEITLFAPFFDAEMTGTDSAPGTLLHELTHQIQNTEDFAYGTDDSIDLALDEPFDAARNADNFEYLYEGYCS</sequence>
<dbReference type="SMART" id="SM01351">
    <property type="entry name" value="Aspzincin_M35"/>
    <property type="match status" value="1"/>
</dbReference>
<organism evidence="2 3">
    <name type="scientific">Trinickia terrae</name>
    <dbReference type="NCBI Taxonomy" id="2571161"/>
    <lineage>
        <taxon>Bacteria</taxon>
        <taxon>Pseudomonadati</taxon>
        <taxon>Pseudomonadota</taxon>
        <taxon>Betaproteobacteria</taxon>
        <taxon>Burkholderiales</taxon>
        <taxon>Burkholderiaceae</taxon>
        <taxon>Trinickia</taxon>
    </lineage>
</organism>
<dbReference type="RefSeq" id="WP_136898345.1">
    <property type="nucleotide sequence ID" value="NZ_SWJE01000018.1"/>
</dbReference>
<dbReference type="Proteomes" id="UP000305539">
    <property type="component" value="Unassembled WGS sequence"/>
</dbReference>
<dbReference type="SUPFAM" id="SSF55486">
    <property type="entry name" value="Metalloproteases ('zincins'), catalytic domain"/>
    <property type="match status" value="1"/>
</dbReference>
<dbReference type="InterPro" id="IPR024079">
    <property type="entry name" value="MetalloPept_cat_dom_sf"/>
</dbReference>
<dbReference type="Gene3D" id="3.40.390.10">
    <property type="entry name" value="Collagenase (Catalytic Domain)"/>
    <property type="match status" value="1"/>
</dbReference>
<evidence type="ECO:0000313" key="2">
    <source>
        <dbReference type="EMBL" id="TKC81472.1"/>
    </source>
</evidence>
<keyword evidence="3" id="KW-1185">Reference proteome</keyword>
<reference evidence="2 3" key="1">
    <citation type="submission" date="2019-04" db="EMBL/GenBank/DDBJ databases">
        <title>Trinickia sp. 7GSK02, isolated from subtropical forest soil.</title>
        <authorList>
            <person name="Gao Z.-H."/>
            <person name="Qiu L.-H."/>
        </authorList>
    </citation>
    <scope>NUCLEOTIDE SEQUENCE [LARGE SCALE GENOMIC DNA]</scope>
    <source>
        <strain evidence="2 3">7GSK02</strain>
    </source>
</reference>
<dbReference type="EMBL" id="SWJE01000018">
    <property type="protein sequence ID" value="TKC81472.1"/>
    <property type="molecule type" value="Genomic_DNA"/>
</dbReference>
<dbReference type="InterPro" id="IPR029463">
    <property type="entry name" value="Lys_MEP"/>
</dbReference>